<dbReference type="PANTHER" id="PTHR21310">
    <property type="entry name" value="AMINOGLYCOSIDE PHOSPHOTRANSFERASE-RELATED-RELATED"/>
    <property type="match status" value="1"/>
</dbReference>
<protein>
    <recommendedName>
        <fullName evidence="2">Aminoglycoside phosphotransferase domain-containing protein</fullName>
    </recommendedName>
</protein>
<feature type="compositionally biased region" description="Acidic residues" evidence="1">
    <location>
        <begin position="283"/>
        <end position="295"/>
    </location>
</feature>
<keyword evidence="4" id="KW-1185">Reference proteome</keyword>
<proteinExistence type="predicted"/>
<feature type="region of interest" description="Disordered" evidence="1">
    <location>
        <begin position="276"/>
        <end position="298"/>
    </location>
</feature>
<name>A0A9W9CKN0_9PLEO</name>
<dbReference type="InterPro" id="IPR051678">
    <property type="entry name" value="AGP_Transferase"/>
</dbReference>
<evidence type="ECO:0000259" key="2">
    <source>
        <dbReference type="Pfam" id="PF01636"/>
    </source>
</evidence>
<evidence type="ECO:0000256" key="1">
    <source>
        <dbReference type="SAM" id="MobiDB-lite"/>
    </source>
</evidence>
<evidence type="ECO:0000313" key="3">
    <source>
        <dbReference type="EMBL" id="KAJ4367424.1"/>
    </source>
</evidence>
<comment type="caution">
    <text evidence="3">The sequence shown here is derived from an EMBL/GenBank/DDBJ whole genome shotgun (WGS) entry which is preliminary data.</text>
</comment>
<reference evidence="3" key="1">
    <citation type="submission" date="2022-10" db="EMBL/GenBank/DDBJ databases">
        <title>Tapping the CABI collections for fungal endophytes: first genome assemblies for Collariella, Neodidymelliopsis, Ascochyta clinopodiicola, Didymella pomorum, Didymosphaeria variabile, Neocosmospora piperis and Neocucurbitaria cava.</title>
        <authorList>
            <person name="Hill R."/>
        </authorList>
    </citation>
    <scope>NUCLEOTIDE SEQUENCE</scope>
    <source>
        <strain evidence="3">IMI 356814</strain>
    </source>
</reference>
<dbReference type="EMBL" id="JAPEUY010000012">
    <property type="protein sequence ID" value="KAJ4367424.1"/>
    <property type="molecule type" value="Genomic_DNA"/>
</dbReference>
<dbReference type="InterPro" id="IPR011009">
    <property type="entry name" value="Kinase-like_dom_sf"/>
</dbReference>
<organism evidence="3 4">
    <name type="scientific">Neocucurbitaria cava</name>
    <dbReference type="NCBI Taxonomy" id="798079"/>
    <lineage>
        <taxon>Eukaryota</taxon>
        <taxon>Fungi</taxon>
        <taxon>Dikarya</taxon>
        <taxon>Ascomycota</taxon>
        <taxon>Pezizomycotina</taxon>
        <taxon>Dothideomycetes</taxon>
        <taxon>Pleosporomycetidae</taxon>
        <taxon>Pleosporales</taxon>
        <taxon>Pleosporineae</taxon>
        <taxon>Cucurbitariaceae</taxon>
        <taxon>Neocucurbitaria</taxon>
    </lineage>
</organism>
<dbReference type="SUPFAM" id="SSF56112">
    <property type="entry name" value="Protein kinase-like (PK-like)"/>
    <property type="match status" value="1"/>
</dbReference>
<dbReference type="Proteomes" id="UP001140560">
    <property type="component" value="Unassembled WGS sequence"/>
</dbReference>
<gene>
    <name evidence="3" type="ORF">N0V83_007006</name>
</gene>
<feature type="domain" description="Aminoglycoside phosphotransferase" evidence="2">
    <location>
        <begin position="58"/>
        <end position="353"/>
    </location>
</feature>
<dbReference type="AlphaFoldDB" id="A0A9W9CKN0"/>
<sequence length="470" mass="54102">MPALTDPRAGLGWSYDKGPFGELRNIRPVWTAELDTTTIVNIVRQTLRIPKHSPCMVERLAQGAFNTTYTVRYGGKDIIVRIILPVHPHLKLLSERATIEYVRQHTDIPAPKVLQYNAMLDGYQHVLEHEIAYEWMIMEKVAGTTVLEQWPDMSWLKKELIVRKVVAYLAQLFRRRFDQLGSVYASKDLEHMSAANDMPKYLEHMSADDTDAPDAVPLGAEHSTDTTAFSLGEIVSIPFFYHDHWRVHVPRGPYKHSRDWLAALLQLAMYDADNMSNFRDSDVPEDEDSDEDPDSVEATKSRIRRLYQVMPRIFPVEEQTEEFVLHHQHLTEDNLMVDANHDLSGILGWECTHTLPLWLACQIPPFLRGPDRDEPPSFVAEFKNAAQEDVYYDHMDHFEKTALREFFIAEMKRVCPEWVQVHVDSDMKADFEFAIGMCTRSGYGEDVDAWLDSVENGDEPEPLRAMLGQC</sequence>
<dbReference type="InterPro" id="IPR002575">
    <property type="entry name" value="Aminoglycoside_PTrfase"/>
</dbReference>
<evidence type="ECO:0000313" key="4">
    <source>
        <dbReference type="Proteomes" id="UP001140560"/>
    </source>
</evidence>
<dbReference type="PANTHER" id="PTHR21310:SF13">
    <property type="entry name" value="AMINOGLYCOSIDE PHOSPHOTRANSFERASE DOMAIN-CONTAINING PROTEIN"/>
    <property type="match status" value="1"/>
</dbReference>
<dbReference type="Pfam" id="PF01636">
    <property type="entry name" value="APH"/>
    <property type="match status" value="1"/>
</dbReference>
<accession>A0A9W9CKN0</accession>
<dbReference type="OrthoDB" id="2906425at2759"/>